<dbReference type="Proteomes" id="UP000826709">
    <property type="component" value="Chromosome"/>
</dbReference>
<dbReference type="AlphaFoldDB" id="A0A8G1A0N3"/>
<feature type="compositionally biased region" description="Polar residues" evidence="1">
    <location>
        <begin position="16"/>
        <end position="29"/>
    </location>
</feature>
<dbReference type="EMBL" id="CP037968">
    <property type="protein sequence ID" value="QYZ78234.1"/>
    <property type="molecule type" value="Genomic_DNA"/>
</dbReference>
<keyword evidence="3" id="KW-1185">Reference proteome</keyword>
<gene>
    <name evidence="2" type="ORF">E2N92_01715</name>
</gene>
<proteinExistence type="predicted"/>
<feature type="region of interest" description="Disordered" evidence="1">
    <location>
        <begin position="1"/>
        <end position="33"/>
    </location>
</feature>
<evidence type="ECO:0000256" key="1">
    <source>
        <dbReference type="SAM" id="MobiDB-lite"/>
    </source>
</evidence>
<name>A0A8G1A0N3_9EURY</name>
<accession>A0A8G1A0N3</accession>
<organism evidence="2 3">
    <name type="scientific">Methanofollis formosanus</name>
    <dbReference type="NCBI Taxonomy" id="299308"/>
    <lineage>
        <taxon>Archaea</taxon>
        <taxon>Methanobacteriati</taxon>
        <taxon>Methanobacteriota</taxon>
        <taxon>Stenosarchaea group</taxon>
        <taxon>Methanomicrobia</taxon>
        <taxon>Methanomicrobiales</taxon>
        <taxon>Methanomicrobiaceae</taxon>
        <taxon>Methanofollis</taxon>
    </lineage>
</organism>
<dbReference type="OrthoDB" id="112421at2157"/>
<sequence>MSGDGPINGSPHIEPCSNTSSRRSATFPSSREEIKSVGPVPLYLVPPVVTAAVNRIGGALSELHAWRSRRHFYEVTLVIREEKS</sequence>
<dbReference type="RefSeq" id="WP_220681978.1">
    <property type="nucleotide sequence ID" value="NZ_CP037968.1"/>
</dbReference>
<protein>
    <submittedName>
        <fullName evidence="2">Uncharacterized protein</fullName>
    </submittedName>
</protein>
<dbReference type="KEGG" id="mfk:E2N92_01715"/>
<reference evidence="2" key="1">
    <citation type="journal article" date="2005" name="Int. J. Syst. Evol. Microbiol.">
        <title>Methanofollis formosanus sp. nov., isolated from a fish pond.</title>
        <authorList>
            <person name="Wu S.Y."/>
            <person name="Chen S.C."/>
            <person name="Lai M.C."/>
        </authorList>
    </citation>
    <scope>NUCLEOTIDE SEQUENCE</scope>
    <source>
        <strain evidence="2">ML15</strain>
    </source>
</reference>
<reference evidence="2" key="2">
    <citation type="submission" date="2019-03" db="EMBL/GenBank/DDBJ databases">
        <authorList>
            <person name="Chen S.-C."/>
            <person name="Wu S.-Y."/>
            <person name="Lai M.-C."/>
        </authorList>
    </citation>
    <scope>NUCLEOTIDE SEQUENCE</scope>
    <source>
        <strain evidence="2">ML15</strain>
    </source>
</reference>
<evidence type="ECO:0000313" key="3">
    <source>
        <dbReference type="Proteomes" id="UP000826709"/>
    </source>
</evidence>
<evidence type="ECO:0000313" key="2">
    <source>
        <dbReference type="EMBL" id="QYZ78234.1"/>
    </source>
</evidence>